<keyword evidence="6 8" id="KW-1133">Transmembrane helix</keyword>
<comment type="caution">
    <text evidence="9">The sequence shown here is derived from an EMBL/GenBank/DDBJ whole genome shotgun (WGS) entry which is preliminary data.</text>
</comment>
<dbReference type="InterPro" id="IPR004761">
    <property type="entry name" value="Spore_GerAB"/>
</dbReference>
<proteinExistence type="inferred from homology"/>
<feature type="transmembrane region" description="Helical" evidence="8">
    <location>
        <begin position="213"/>
        <end position="236"/>
    </location>
</feature>
<keyword evidence="4" id="KW-0309">Germination</keyword>
<protein>
    <submittedName>
        <fullName evidence="9">Spore gernimation protein KB</fullName>
    </submittedName>
</protein>
<reference evidence="9 10" key="1">
    <citation type="submission" date="2014-01" db="EMBL/GenBank/DDBJ databases">
        <title>Plasmidome dynamics in the species complex Clostridium novyi sensu lato converts strains of independent lineages into distinctly different pathogens.</title>
        <authorList>
            <person name="Skarin H."/>
            <person name="Segerman B."/>
        </authorList>
    </citation>
    <scope>NUCLEOTIDE SEQUENCE [LARGE SCALE GENOMIC DNA]</scope>
    <source>
        <strain evidence="9 10">DC5</strain>
    </source>
</reference>
<dbReference type="Proteomes" id="UP000030014">
    <property type="component" value="Unassembled WGS sequence"/>
</dbReference>
<evidence type="ECO:0000256" key="7">
    <source>
        <dbReference type="ARBA" id="ARBA00023136"/>
    </source>
</evidence>
<keyword evidence="7 8" id="KW-0472">Membrane</keyword>
<evidence type="ECO:0000313" key="10">
    <source>
        <dbReference type="Proteomes" id="UP000030014"/>
    </source>
</evidence>
<evidence type="ECO:0000256" key="1">
    <source>
        <dbReference type="ARBA" id="ARBA00004141"/>
    </source>
</evidence>
<dbReference type="EMBL" id="JDRY01000008">
    <property type="protein sequence ID" value="KGN01239.1"/>
    <property type="molecule type" value="Genomic_DNA"/>
</dbReference>
<organism evidence="9 10">
    <name type="scientific">Clostridium botulinum C/D str. DC5</name>
    <dbReference type="NCBI Taxonomy" id="1443128"/>
    <lineage>
        <taxon>Bacteria</taxon>
        <taxon>Bacillati</taxon>
        <taxon>Bacillota</taxon>
        <taxon>Clostridia</taxon>
        <taxon>Eubacteriales</taxon>
        <taxon>Clostridiaceae</taxon>
        <taxon>Clostridium</taxon>
    </lineage>
</organism>
<feature type="transmembrane region" description="Helical" evidence="8">
    <location>
        <begin position="117"/>
        <end position="140"/>
    </location>
</feature>
<evidence type="ECO:0000313" key="9">
    <source>
        <dbReference type="EMBL" id="KGN01239.1"/>
    </source>
</evidence>
<dbReference type="GO" id="GO:0009847">
    <property type="term" value="P:spore germination"/>
    <property type="evidence" value="ECO:0007669"/>
    <property type="project" value="InterPro"/>
</dbReference>
<feature type="transmembrane region" description="Helical" evidence="8">
    <location>
        <begin position="36"/>
        <end position="57"/>
    </location>
</feature>
<keyword evidence="3" id="KW-0813">Transport</keyword>
<feature type="transmembrane region" description="Helical" evidence="8">
    <location>
        <begin position="331"/>
        <end position="354"/>
    </location>
</feature>
<dbReference type="PANTHER" id="PTHR34975:SF2">
    <property type="entry name" value="SPORE GERMINATION PROTEIN A2"/>
    <property type="match status" value="1"/>
</dbReference>
<evidence type="ECO:0000256" key="6">
    <source>
        <dbReference type="ARBA" id="ARBA00022989"/>
    </source>
</evidence>
<dbReference type="NCBIfam" id="TIGR00912">
    <property type="entry name" value="2A0309"/>
    <property type="match status" value="1"/>
</dbReference>
<evidence type="ECO:0000256" key="2">
    <source>
        <dbReference type="ARBA" id="ARBA00007998"/>
    </source>
</evidence>
<accession>A0A0A0IKX5</accession>
<feature type="transmembrane region" description="Helical" evidence="8">
    <location>
        <begin position="77"/>
        <end position="97"/>
    </location>
</feature>
<name>A0A0A0IKX5_CLOBO</name>
<dbReference type="Pfam" id="PF03845">
    <property type="entry name" value="Spore_permease"/>
    <property type="match status" value="1"/>
</dbReference>
<comment type="similarity">
    <text evidence="2">Belongs to the amino acid-polyamine-organocation (APC) superfamily. Spore germination protein (SGP) (TC 2.A.3.9) family.</text>
</comment>
<feature type="transmembrane region" description="Helical" evidence="8">
    <location>
        <begin position="299"/>
        <end position="319"/>
    </location>
</feature>
<evidence type="ECO:0000256" key="8">
    <source>
        <dbReference type="SAM" id="Phobius"/>
    </source>
</evidence>
<gene>
    <name evidence="9" type="ORF">Z955_01500</name>
</gene>
<keyword evidence="5 8" id="KW-0812">Transmembrane</keyword>
<feature type="transmembrane region" description="Helical" evidence="8">
    <location>
        <begin position="147"/>
        <end position="164"/>
    </location>
</feature>
<evidence type="ECO:0000256" key="3">
    <source>
        <dbReference type="ARBA" id="ARBA00022448"/>
    </source>
</evidence>
<comment type="subcellular location">
    <subcellularLocation>
        <location evidence="1">Membrane</location>
        <topology evidence="1">Multi-pass membrane protein</topology>
    </subcellularLocation>
</comment>
<feature type="transmembrane region" description="Helical" evidence="8">
    <location>
        <begin position="12"/>
        <end position="30"/>
    </location>
</feature>
<evidence type="ECO:0000256" key="5">
    <source>
        <dbReference type="ARBA" id="ARBA00022692"/>
    </source>
</evidence>
<dbReference type="RefSeq" id="WP_039259009.1">
    <property type="nucleotide sequence ID" value="NZ_JDRY01000008.1"/>
</dbReference>
<dbReference type="GO" id="GO:0016020">
    <property type="term" value="C:membrane"/>
    <property type="evidence" value="ECO:0007669"/>
    <property type="project" value="UniProtKB-SubCell"/>
</dbReference>
<sequence length="368" mass="42328">MNKEIISSKQFQFLIFTFGLGSYLLFNIGSDAKQDAWISSIIATILCLVTVSVYGKIMSYYPGKNIFEVLKLELGKITGLVLSSMFLLYIFLLGSYIFNDFIDFIKITALSRTPDPILIICIGLLSIWILQLGIQVVAAWADFLVKIILVFVILSWILLIPQMHLFNIQPIFFENSPYILKEAIKIWAFPMNEVIIFLSFFDCMKNDTNIKTVFLKPIIFSGIIAVIFILTNISILSGNTYETSYYSGYEVAKRLKIGGEFQRIEIIVSATFTIIQFLEISYCLLGVTKGFKSLFNLVSYRNILIPLGFLIMNFTYIIFRSSLKAIQFATGLWIPYCLFMQVLLPVIILCIMWWKRKFNRDLYETDIN</sequence>
<dbReference type="AlphaFoldDB" id="A0A0A0IKX5"/>
<dbReference type="PANTHER" id="PTHR34975">
    <property type="entry name" value="SPORE GERMINATION PROTEIN A2"/>
    <property type="match status" value="1"/>
</dbReference>
<feature type="transmembrane region" description="Helical" evidence="8">
    <location>
        <begin position="266"/>
        <end position="287"/>
    </location>
</feature>
<evidence type="ECO:0000256" key="4">
    <source>
        <dbReference type="ARBA" id="ARBA00022544"/>
    </source>
</evidence>